<organism evidence="1">
    <name type="scientific">marine sediment metagenome</name>
    <dbReference type="NCBI Taxonomy" id="412755"/>
    <lineage>
        <taxon>unclassified sequences</taxon>
        <taxon>metagenomes</taxon>
        <taxon>ecological metagenomes</taxon>
    </lineage>
</organism>
<reference evidence="1" key="1">
    <citation type="journal article" date="2015" name="Nature">
        <title>Complex archaea that bridge the gap between prokaryotes and eukaryotes.</title>
        <authorList>
            <person name="Spang A."/>
            <person name="Saw J.H."/>
            <person name="Jorgensen S.L."/>
            <person name="Zaremba-Niedzwiedzka K."/>
            <person name="Martijn J."/>
            <person name="Lind A.E."/>
            <person name="van Eijk R."/>
            <person name="Schleper C."/>
            <person name="Guy L."/>
            <person name="Ettema T.J."/>
        </authorList>
    </citation>
    <scope>NUCLEOTIDE SEQUENCE</scope>
</reference>
<protein>
    <submittedName>
        <fullName evidence="1">Uncharacterized protein</fullName>
    </submittedName>
</protein>
<comment type="caution">
    <text evidence="1">The sequence shown here is derived from an EMBL/GenBank/DDBJ whole genome shotgun (WGS) entry which is preliminary data.</text>
</comment>
<accession>A0A0F9G5N2</accession>
<evidence type="ECO:0000313" key="1">
    <source>
        <dbReference type="EMBL" id="KKL94023.1"/>
    </source>
</evidence>
<dbReference type="AlphaFoldDB" id="A0A0F9G5N2"/>
<sequence>MSKMGQLLDQRLDEDKYELLDMCKKLNIELRFQIDGMEHCEHIEGMCSARCEKINLEAKADRLIFRIEKL</sequence>
<gene>
    <name evidence="1" type="ORF">LCGC14_1868870</name>
</gene>
<name>A0A0F9G5N2_9ZZZZ</name>
<dbReference type="EMBL" id="LAZR01019036">
    <property type="protein sequence ID" value="KKL94023.1"/>
    <property type="molecule type" value="Genomic_DNA"/>
</dbReference>
<proteinExistence type="predicted"/>